<reference evidence="1" key="1">
    <citation type="submission" date="2020-08" db="EMBL/GenBank/DDBJ databases">
        <title>Plant Genome Project.</title>
        <authorList>
            <person name="Zhang R.-G."/>
        </authorList>
    </citation>
    <scope>NUCLEOTIDE SEQUENCE</scope>
    <source>
        <strain evidence="1">WSP0</strain>
        <tissue evidence="1">Leaf</tissue>
    </source>
</reference>
<evidence type="ECO:0000313" key="2">
    <source>
        <dbReference type="Proteomes" id="UP000823749"/>
    </source>
</evidence>
<protein>
    <submittedName>
        <fullName evidence="1">Uncharacterized protein</fullName>
    </submittedName>
</protein>
<comment type="caution">
    <text evidence="1">The sequence shown here is derived from an EMBL/GenBank/DDBJ whole genome shotgun (WGS) entry which is preliminary data.</text>
</comment>
<dbReference type="AlphaFoldDB" id="A0AAV6KPY9"/>
<name>A0AAV6KPY9_9ERIC</name>
<proteinExistence type="predicted"/>
<evidence type="ECO:0000313" key="1">
    <source>
        <dbReference type="EMBL" id="KAG5554232.1"/>
    </source>
</evidence>
<dbReference type="Proteomes" id="UP000823749">
    <property type="component" value="Chromosome 4"/>
</dbReference>
<dbReference type="EMBL" id="JACTNZ010000004">
    <property type="protein sequence ID" value="KAG5554232.1"/>
    <property type="molecule type" value="Genomic_DNA"/>
</dbReference>
<keyword evidence="2" id="KW-1185">Reference proteome</keyword>
<accession>A0AAV6KPY9</accession>
<sequence>MLVPFRNPTPAHDNDVTFVRRQLAVVVPTTSSIVADSDSFLRFKLPRGSYVTIFCMYVYSSVHNFL</sequence>
<organism evidence="1 2">
    <name type="scientific">Rhododendron griersonianum</name>
    <dbReference type="NCBI Taxonomy" id="479676"/>
    <lineage>
        <taxon>Eukaryota</taxon>
        <taxon>Viridiplantae</taxon>
        <taxon>Streptophyta</taxon>
        <taxon>Embryophyta</taxon>
        <taxon>Tracheophyta</taxon>
        <taxon>Spermatophyta</taxon>
        <taxon>Magnoliopsida</taxon>
        <taxon>eudicotyledons</taxon>
        <taxon>Gunneridae</taxon>
        <taxon>Pentapetalae</taxon>
        <taxon>asterids</taxon>
        <taxon>Ericales</taxon>
        <taxon>Ericaceae</taxon>
        <taxon>Ericoideae</taxon>
        <taxon>Rhodoreae</taxon>
        <taxon>Rhododendron</taxon>
    </lineage>
</organism>
<gene>
    <name evidence="1" type="ORF">RHGRI_011930</name>
</gene>